<feature type="region of interest" description="Disordered" evidence="14">
    <location>
        <begin position="1"/>
        <end position="124"/>
    </location>
</feature>
<evidence type="ECO:0000256" key="1">
    <source>
        <dbReference type="ARBA" id="ARBA00000900"/>
    </source>
</evidence>
<evidence type="ECO:0000256" key="15">
    <source>
        <dbReference type="SAM" id="Phobius"/>
    </source>
</evidence>
<feature type="region of interest" description="Disordered" evidence="14">
    <location>
        <begin position="1371"/>
        <end position="1419"/>
    </location>
</feature>
<dbReference type="GO" id="GO:0036503">
    <property type="term" value="P:ERAD pathway"/>
    <property type="evidence" value="ECO:0007669"/>
    <property type="project" value="TreeGrafter"/>
</dbReference>
<dbReference type="PANTHER" id="PTHR13145">
    <property type="entry name" value="SSM4 PROTEIN"/>
    <property type="match status" value="1"/>
</dbReference>
<evidence type="ECO:0000259" key="16">
    <source>
        <dbReference type="PROSITE" id="PS51292"/>
    </source>
</evidence>
<dbReference type="Pfam" id="PF12906">
    <property type="entry name" value="RINGv"/>
    <property type="match status" value="1"/>
</dbReference>
<keyword evidence="8" id="KW-0863">Zinc-finger</keyword>
<organism evidence="17 18">
    <name type="scientific">Jaminaea rosea</name>
    <dbReference type="NCBI Taxonomy" id="1569628"/>
    <lineage>
        <taxon>Eukaryota</taxon>
        <taxon>Fungi</taxon>
        <taxon>Dikarya</taxon>
        <taxon>Basidiomycota</taxon>
        <taxon>Ustilaginomycotina</taxon>
        <taxon>Exobasidiomycetes</taxon>
        <taxon>Microstromatales</taxon>
        <taxon>Microstromatales incertae sedis</taxon>
        <taxon>Jaminaea</taxon>
    </lineage>
</organism>
<dbReference type="SMART" id="SM00744">
    <property type="entry name" value="RINGv"/>
    <property type="match status" value="1"/>
</dbReference>
<evidence type="ECO:0000256" key="11">
    <source>
        <dbReference type="ARBA" id="ARBA00022989"/>
    </source>
</evidence>
<dbReference type="STRING" id="1569628.A0A316UXU0"/>
<feature type="transmembrane region" description="Helical" evidence="15">
    <location>
        <begin position="876"/>
        <end position="895"/>
    </location>
</feature>
<keyword evidence="11 15" id="KW-1133">Transmembrane helix</keyword>
<feature type="region of interest" description="Disordered" evidence="14">
    <location>
        <begin position="580"/>
        <end position="599"/>
    </location>
</feature>
<dbReference type="PROSITE" id="PS51292">
    <property type="entry name" value="ZF_RING_CH"/>
    <property type="match status" value="1"/>
</dbReference>
<evidence type="ECO:0000256" key="9">
    <source>
        <dbReference type="ARBA" id="ARBA00022786"/>
    </source>
</evidence>
<dbReference type="InterPro" id="IPR056521">
    <property type="entry name" value="MARCHF6-like_C"/>
</dbReference>
<feature type="domain" description="RING-CH-type" evidence="16">
    <location>
        <begin position="124"/>
        <end position="185"/>
    </location>
</feature>
<dbReference type="GeneID" id="37030918"/>
<feature type="transmembrane region" description="Helical" evidence="15">
    <location>
        <begin position="947"/>
        <end position="968"/>
    </location>
</feature>
<dbReference type="EMBL" id="KZ819664">
    <property type="protein sequence ID" value="PWN29111.1"/>
    <property type="molecule type" value="Genomic_DNA"/>
</dbReference>
<feature type="transmembrane region" description="Helical" evidence="15">
    <location>
        <begin position="1195"/>
        <end position="1216"/>
    </location>
</feature>
<feature type="transmembrane region" description="Helical" evidence="15">
    <location>
        <begin position="1288"/>
        <end position="1306"/>
    </location>
</feature>
<feature type="transmembrane region" description="Helical" evidence="15">
    <location>
        <begin position="827"/>
        <end position="856"/>
    </location>
</feature>
<evidence type="ECO:0000256" key="4">
    <source>
        <dbReference type="ARBA" id="ARBA00012483"/>
    </source>
</evidence>
<comment type="pathway">
    <text evidence="3">Protein modification; protein ubiquitination.</text>
</comment>
<dbReference type="SUPFAM" id="SSF57850">
    <property type="entry name" value="RING/U-box"/>
    <property type="match status" value="1"/>
</dbReference>
<evidence type="ECO:0000313" key="17">
    <source>
        <dbReference type="EMBL" id="PWN29111.1"/>
    </source>
</evidence>
<keyword evidence="7" id="KW-0479">Metal-binding</keyword>
<keyword evidence="13" id="KW-0175">Coiled coil</keyword>
<dbReference type="InterPro" id="IPR011016">
    <property type="entry name" value="Znf_RING-CH"/>
</dbReference>
<evidence type="ECO:0000256" key="14">
    <source>
        <dbReference type="SAM" id="MobiDB-lite"/>
    </source>
</evidence>
<keyword evidence="18" id="KW-1185">Reference proteome</keyword>
<dbReference type="RefSeq" id="XP_025363723.1">
    <property type="nucleotide sequence ID" value="XM_025509095.1"/>
</dbReference>
<feature type="transmembrane region" description="Helical" evidence="15">
    <location>
        <begin position="1326"/>
        <end position="1345"/>
    </location>
</feature>
<dbReference type="GO" id="GO:0005789">
    <property type="term" value="C:endoplasmic reticulum membrane"/>
    <property type="evidence" value="ECO:0007669"/>
    <property type="project" value="TreeGrafter"/>
</dbReference>
<evidence type="ECO:0000256" key="12">
    <source>
        <dbReference type="ARBA" id="ARBA00023136"/>
    </source>
</evidence>
<evidence type="ECO:0000256" key="13">
    <source>
        <dbReference type="SAM" id="Coils"/>
    </source>
</evidence>
<evidence type="ECO:0000256" key="2">
    <source>
        <dbReference type="ARBA" id="ARBA00004141"/>
    </source>
</evidence>
<name>A0A316UXU0_9BASI</name>
<feature type="transmembrane region" description="Helical" evidence="15">
    <location>
        <begin position="641"/>
        <end position="666"/>
    </location>
</feature>
<feature type="transmembrane region" description="Helical" evidence="15">
    <location>
        <begin position="346"/>
        <end position="365"/>
    </location>
</feature>
<evidence type="ECO:0000256" key="5">
    <source>
        <dbReference type="ARBA" id="ARBA00022679"/>
    </source>
</evidence>
<dbReference type="GO" id="GO:0008270">
    <property type="term" value="F:zinc ion binding"/>
    <property type="evidence" value="ECO:0007669"/>
    <property type="project" value="UniProtKB-KW"/>
</dbReference>
<feature type="transmembrane region" description="Helical" evidence="15">
    <location>
        <begin position="1146"/>
        <end position="1167"/>
    </location>
</feature>
<feature type="compositionally biased region" description="Polar residues" evidence="14">
    <location>
        <begin position="1"/>
        <end position="10"/>
    </location>
</feature>
<dbReference type="CDD" id="cd16702">
    <property type="entry name" value="RING_CH-C4HC3_MARCH6"/>
    <property type="match status" value="1"/>
</dbReference>
<dbReference type="Proteomes" id="UP000245884">
    <property type="component" value="Unassembled WGS sequence"/>
</dbReference>
<feature type="coiled-coil region" evidence="13">
    <location>
        <begin position="396"/>
        <end position="426"/>
    </location>
</feature>
<reference evidence="17 18" key="1">
    <citation type="journal article" date="2018" name="Mol. Biol. Evol.">
        <title>Broad Genomic Sampling Reveals a Smut Pathogenic Ancestry of the Fungal Clade Ustilaginomycotina.</title>
        <authorList>
            <person name="Kijpornyongpan T."/>
            <person name="Mondo S.J."/>
            <person name="Barry K."/>
            <person name="Sandor L."/>
            <person name="Lee J."/>
            <person name="Lipzen A."/>
            <person name="Pangilinan J."/>
            <person name="LaButti K."/>
            <person name="Hainaut M."/>
            <person name="Henrissat B."/>
            <person name="Grigoriev I.V."/>
            <person name="Spatafora J.W."/>
            <person name="Aime M.C."/>
        </authorList>
    </citation>
    <scope>NUCLEOTIDE SEQUENCE [LARGE SCALE GENOMIC DNA]</scope>
    <source>
        <strain evidence="17 18">MCA 5214</strain>
    </source>
</reference>
<dbReference type="FunFam" id="3.30.40.10:FF:000287">
    <property type="entry name" value="RING finger membrane protein"/>
    <property type="match status" value="1"/>
</dbReference>
<feature type="compositionally biased region" description="Basic and acidic residues" evidence="14">
    <location>
        <begin position="11"/>
        <end position="28"/>
    </location>
</feature>
<dbReference type="GO" id="GO:0061630">
    <property type="term" value="F:ubiquitin protein ligase activity"/>
    <property type="evidence" value="ECO:0007669"/>
    <property type="project" value="UniProtKB-EC"/>
</dbReference>
<feature type="transmembrane region" description="Helical" evidence="15">
    <location>
        <begin position="1110"/>
        <end position="1134"/>
    </location>
</feature>
<evidence type="ECO:0000256" key="8">
    <source>
        <dbReference type="ARBA" id="ARBA00022771"/>
    </source>
</evidence>
<proteinExistence type="predicted"/>
<dbReference type="Pfam" id="PF23113">
    <property type="entry name" value="MARCHF6_C"/>
    <property type="match status" value="1"/>
</dbReference>
<keyword evidence="12 15" id="KW-0472">Membrane</keyword>
<dbReference type="Gene3D" id="3.30.40.10">
    <property type="entry name" value="Zinc/RING finger domain, C3HC4 (zinc finger)"/>
    <property type="match status" value="1"/>
</dbReference>
<evidence type="ECO:0000313" key="18">
    <source>
        <dbReference type="Proteomes" id="UP000245884"/>
    </source>
</evidence>
<comment type="subcellular location">
    <subcellularLocation>
        <location evidence="2">Membrane</location>
        <topology evidence="2">Multi-pass membrane protein</topology>
    </subcellularLocation>
</comment>
<sequence length="1419" mass="156018">MDIWNGTWSPHSEHHESSGSYGDGKEEESQPEAGPSNYHERTSSLSSADHTTPPLDDAEGPKPVSRRQSHENSLQRIRPPTSRGLGSFSNNNIDRHGKLKATEPPIDTREGKRPEEQQLKEAETEEEEEKVCRICRCGPEEDQPLFHPCKCTGSIRYTHQDCLKDWLSHSRKDKCELCDHPFTFHKIYSEDMPYHVPRRIQAAFMTKKAGQVALLVARCFVVVAIWLAFVPWAHINFFRAAFWTTDLLITAAGGGSSTWTNVTSAVMSASNPLSFSAPAAPSPTALPPPPSLGAPGLALTVSGQALIGGVISFGLYATPWAGLGGGISLLLDWALRAETASLIHDIFLGQVLTCIIIVLVLSAWFTREWIVMQMPAQIPEPEPEQERPAQAPAANHERLQRLRDELQRARANLEEVQRMRTELDEVGNAENPNLAILRMGEREAERGWDANPLGEEPDVVRLRQARLAAFLGPDGRANRERQPVREADGIDTETGQHAEPVIPPPPPTDIPWDDLLAQATADDAYRNQRMDVMNQAMDFDAEDHWDDPPPPPPVNEHELLLAGPNPADVHQALAAVQGQAQAAAPAAPPNGNAAAGPAPDAAAAAAAEAEAIAAAADAADLEGEMEGMLEAIGFRGDPVHLLANVSIVMALCTFCIVVGVAMPYFLGRVFGLGKGFIDVVTAPVRLIRFVTDPVFDAAINVVIGKGVTRAGTRQSAAVTSALQAWEGFLALVRTSPASTTAPHATPTPFSSATSAFVDRIRALPVEVIQPIEERLVSTDGSVGHRSLCVGLGHFWWIALLALRLIGEDVMRRHQPSSQRPSWWLRDGVTQVLIVIKVLIFLAIEIVVFPIGCALVLDLCTLPLRGVTLHSALLAPLNHPFSFTFIRWAIGTLWMFRFGLYMSHVRSFVRPGVLSWIRDPEDPEFQPIKEILERKGWQQLRKIGTSGIMYGCLILALVGWNVQLAWWAWGERVLPLRFPHHSWAPYDLMCILLLVPAGNPENLEDAAAWASRKWWRAAGDALRLSGYLFGDEDDGAGAAAAGDTFLARIPASDNSVPGSPLLIRIDEATGEPISERGKEALREQEARIESMPEPKAKYVTMRLPTHFGRRVYGLLFLNWLTFSIVVHALLGALVLGRRIINEGQHDGYALAVGCTFLCLPFVGARWAYKGIAAVRRRGQTHVARLRIARRFLRRSFAAVWLTLALGVFTPSLLGIVLDQVIVSPLRPQSTLDKNQTCLPFAWAMGLLAQELFVYGVADYLPANRQAQAVQELRRRGWKRIRAWPATRDLVLPIVVASLAAIVLPLLIVANITGKGASREREIEALQLGRLVVLAAVLAWLVMRLMAMHLDRFDRELRDEVYLKASELRNFEDAADQQSANGADRAQQDEEAEQQDETLELDGSSDDGQVAVEGRVEEVAF</sequence>
<dbReference type="InterPro" id="IPR013083">
    <property type="entry name" value="Znf_RING/FYVE/PHD"/>
</dbReference>
<comment type="catalytic activity">
    <reaction evidence="1">
        <text>S-ubiquitinyl-[E2 ubiquitin-conjugating enzyme]-L-cysteine + [acceptor protein]-L-lysine = [E2 ubiquitin-conjugating enzyme]-L-cysteine + N(6)-ubiquitinyl-[acceptor protein]-L-lysine.</text>
        <dbReference type="EC" id="2.3.2.27"/>
    </reaction>
</comment>
<dbReference type="PANTHER" id="PTHR13145:SF0">
    <property type="entry name" value="E3 UBIQUITIN-PROTEIN LIGASE MARCHF6"/>
    <property type="match status" value="1"/>
</dbReference>
<feature type="compositionally biased region" description="Acidic residues" evidence="14">
    <location>
        <begin position="1387"/>
        <end position="1403"/>
    </location>
</feature>
<evidence type="ECO:0000256" key="3">
    <source>
        <dbReference type="ARBA" id="ARBA00004906"/>
    </source>
</evidence>
<gene>
    <name evidence="17" type="ORF">BDZ90DRAFT_278501</name>
</gene>
<accession>A0A316UXU0</accession>
<evidence type="ECO:0000256" key="10">
    <source>
        <dbReference type="ARBA" id="ARBA00022833"/>
    </source>
</evidence>
<feature type="compositionally biased region" description="Basic and acidic residues" evidence="14">
    <location>
        <begin position="106"/>
        <end position="122"/>
    </location>
</feature>
<feature type="transmembrane region" description="Helical" evidence="15">
    <location>
        <begin position="212"/>
        <end position="233"/>
    </location>
</feature>
<protein>
    <recommendedName>
        <fullName evidence="4">RING-type E3 ubiquitin transferase</fullName>
        <ecNumber evidence="4">2.3.2.27</ecNumber>
    </recommendedName>
</protein>
<keyword evidence="6 15" id="KW-0812">Transmembrane</keyword>
<dbReference type="OrthoDB" id="264354at2759"/>
<evidence type="ECO:0000256" key="7">
    <source>
        <dbReference type="ARBA" id="ARBA00022723"/>
    </source>
</evidence>
<keyword evidence="10" id="KW-0862">Zinc</keyword>
<keyword evidence="5" id="KW-0808">Transferase</keyword>
<keyword evidence="9" id="KW-0833">Ubl conjugation pathway</keyword>
<evidence type="ECO:0000256" key="6">
    <source>
        <dbReference type="ARBA" id="ARBA00022692"/>
    </source>
</evidence>
<dbReference type="EC" id="2.3.2.27" evidence="4"/>